<dbReference type="GO" id="GO:0004029">
    <property type="term" value="F:aldehyde dehydrogenase (NAD+) activity"/>
    <property type="evidence" value="ECO:0007669"/>
    <property type="project" value="TreeGrafter"/>
</dbReference>
<dbReference type="RefSeq" id="WP_111499055.1">
    <property type="nucleotide sequence ID" value="NZ_QKYN01000009.1"/>
</dbReference>
<protein>
    <submittedName>
        <fullName evidence="2">NAD-dependent dehydratase</fullName>
    </submittedName>
</protein>
<dbReference type="OrthoDB" id="9787292at2"/>
<organism evidence="2 3">
    <name type="scientific">Streptacidiphilus pinicola</name>
    <dbReference type="NCBI Taxonomy" id="2219663"/>
    <lineage>
        <taxon>Bacteria</taxon>
        <taxon>Bacillati</taxon>
        <taxon>Actinomycetota</taxon>
        <taxon>Actinomycetes</taxon>
        <taxon>Kitasatosporales</taxon>
        <taxon>Streptomycetaceae</taxon>
        <taxon>Streptacidiphilus</taxon>
    </lineage>
</organism>
<gene>
    <name evidence="2" type="ORF">DN069_02415</name>
</gene>
<evidence type="ECO:0000259" key="1">
    <source>
        <dbReference type="Pfam" id="PF01370"/>
    </source>
</evidence>
<dbReference type="Pfam" id="PF01370">
    <property type="entry name" value="Epimerase"/>
    <property type="match status" value="1"/>
</dbReference>
<dbReference type="InterPro" id="IPR001509">
    <property type="entry name" value="Epimerase_deHydtase"/>
</dbReference>
<dbReference type="PANTHER" id="PTHR48079">
    <property type="entry name" value="PROTEIN YEEZ"/>
    <property type="match status" value="1"/>
</dbReference>
<evidence type="ECO:0000313" key="2">
    <source>
        <dbReference type="EMBL" id="RAG87198.1"/>
    </source>
</evidence>
<dbReference type="Proteomes" id="UP000248889">
    <property type="component" value="Unassembled WGS sequence"/>
</dbReference>
<accession>A0A2X0JHQ0</accession>
<feature type="domain" description="NAD-dependent epimerase/dehydratase" evidence="1">
    <location>
        <begin position="3"/>
        <end position="209"/>
    </location>
</feature>
<dbReference type="GO" id="GO:0005737">
    <property type="term" value="C:cytoplasm"/>
    <property type="evidence" value="ECO:0007669"/>
    <property type="project" value="TreeGrafter"/>
</dbReference>
<dbReference type="Gene3D" id="3.40.50.720">
    <property type="entry name" value="NAD(P)-binding Rossmann-like Domain"/>
    <property type="match status" value="1"/>
</dbReference>
<sequence length="293" mass="30328">MKIALTGATGFVGSHILTELVQHGHQVTALVRDDGSAKAAEALGAAPVQLDLTDTAAAVRAFAAADAAVHTASPGDATSAELDSAVVDAVLEAYVGTGKAYAQIGGLWVYGSNLAITEHSPFHSPALVAWREPIEARALAAKDVRSTVVVSSVAYGDGGGGLPGALLGSPRDESGNLITIGDGRQHWSTVHVADLAAFFRAVLENESASGYYLVGDGVNPTVTELTEAAAVAVGAPGAVPGSEQEARARFGDWFAEVLLLDQATTAEKARTDLGWRPTRPSLMEEFRQGSYRH</sequence>
<dbReference type="AlphaFoldDB" id="A0A2X0JHQ0"/>
<name>A0A2X0JHQ0_9ACTN</name>
<dbReference type="SUPFAM" id="SSF51735">
    <property type="entry name" value="NAD(P)-binding Rossmann-fold domains"/>
    <property type="match status" value="1"/>
</dbReference>
<dbReference type="PANTHER" id="PTHR48079:SF6">
    <property type="entry name" value="NAD(P)-BINDING DOMAIN-CONTAINING PROTEIN-RELATED"/>
    <property type="match status" value="1"/>
</dbReference>
<keyword evidence="3" id="KW-1185">Reference proteome</keyword>
<reference evidence="2 3" key="1">
    <citation type="submission" date="2018-06" db="EMBL/GenBank/DDBJ databases">
        <title>Streptacidiphilus pinicola sp. nov., isolated from pine grove soil.</title>
        <authorList>
            <person name="Roh S.G."/>
            <person name="Park S."/>
            <person name="Kim M.-K."/>
            <person name="Yun B.-R."/>
            <person name="Park J."/>
            <person name="Kim M.J."/>
            <person name="Kim Y.S."/>
            <person name="Kim S.B."/>
        </authorList>
    </citation>
    <scope>NUCLEOTIDE SEQUENCE [LARGE SCALE GENOMIC DNA]</scope>
    <source>
        <strain evidence="2 3">MMS16-CNU450</strain>
    </source>
</reference>
<comment type="caution">
    <text evidence="2">The sequence shown here is derived from an EMBL/GenBank/DDBJ whole genome shotgun (WGS) entry which is preliminary data.</text>
</comment>
<dbReference type="InterPro" id="IPR051783">
    <property type="entry name" value="NAD(P)-dependent_oxidoreduct"/>
</dbReference>
<dbReference type="EMBL" id="QKYN01000009">
    <property type="protein sequence ID" value="RAG87198.1"/>
    <property type="molecule type" value="Genomic_DNA"/>
</dbReference>
<evidence type="ECO:0000313" key="3">
    <source>
        <dbReference type="Proteomes" id="UP000248889"/>
    </source>
</evidence>
<proteinExistence type="predicted"/>
<dbReference type="InterPro" id="IPR036291">
    <property type="entry name" value="NAD(P)-bd_dom_sf"/>
</dbReference>